<dbReference type="PRINTS" id="PR01217">
    <property type="entry name" value="PRICHEXTENSN"/>
</dbReference>
<dbReference type="Proteomes" id="UP000649573">
    <property type="component" value="Unassembled WGS sequence"/>
</dbReference>
<evidence type="ECO:0000256" key="2">
    <source>
        <dbReference type="ARBA" id="ARBA00023015"/>
    </source>
</evidence>
<dbReference type="InterPro" id="IPR041916">
    <property type="entry name" value="Anti_sigma_zinc_sf"/>
</dbReference>
<evidence type="ECO:0000256" key="5">
    <source>
        <dbReference type="ARBA" id="ARBA00023163"/>
    </source>
</evidence>
<comment type="similarity">
    <text evidence="1">Belongs to the sigma-70 factor family. ECF subfamily.</text>
</comment>
<dbReference type="NCBIfam" id="TIGR02937">
    <property type="entry name" value="sigma70-ECF"/>
    <property type="match status" value="1"/>
</dbReference>
<dbReference type="InterPro" id="IPR036388">
    <property type="entry name" value="WH-like_DNA-bd_sf"/>
</dbReference>
<feature type="compositionally biased region" description="Basic and acidic residues" evidence="6">
    <location>
        <begin position="619"/>
        <end position="630"/>
    </location>
</feature>
<evidence type="ECO:0000313" key="9">
    <source>
        <dbReference type="EMBL" id="GGU64984.1"/>
    </source>
</evidence>
<keyword evidence="2" id="KW-0805">Transcription regulation</keyword>
<evidence type="ECO:0000259" key="7">
    <source>
        <dbReference type="Pfam" id="PF04542"/>
    </source>
</evidence>
<name>A0ABQ2V2C3_9PSEU</name>
<comment type="caution">
    <text evidence="9">The sequence shown here is derived from an EMBL/GenBank/DDBJ whole genome shotgun (WGS) entry which is preliminary data.</text>
</comment>
<dbReference type="EMBL" id="BMRE01000039">
    <property type="protein sequence ID" value="GGU64984.1"/>
    <property type="molecule type" value="Genomic_DNA"/>
</dbReference>
<organism evidence="9 10">
    <name type="scientific">Lentzea flava</name>
    <dbReference type="NCBI Taxonomy" id="103732"/>
    <lineage>
        <taxon>Bacteria</taxon>
        <taxon>Bacillati</taxon>
        <taxon>Actinomycetota</taxon>
        <taxon>Actinomycetes</taxon>
        <taxon>Pseudonocardiales</taxon>
        <taxon>Pseudonocardiaceae</taxon>
        <taxon>Lentzea</taxon>
    </lineage>
</organism>
<gene>
    <name evidence="9" type="ORF">GCM10010178_66220</name>
</gene>
<evidence type="ECO:0000256" key="1">
    <source>
        <dbReference type="ARBA" id="ARBA00010641"/>
    </source>
</evidence>
<dbReference type="PANTHER" id="PTHR43133">
    <property type="entry name" value="RNA POLYMERASE ECF-TYPE SIGMA FACTO"/>
    <property type="match status" value="1"/>
</dbReference>
<dbReference type="InterPro" id="IPR007627">
    <property type="entry name" value="RNA_pol_sigma70_r2"/>
</dbReference>
<evidence type="ECO:0000259" key="8">
    <source>
        <dbReference type="Pfam" id="PF13490"/>
    </source>
</evidence>
<dbReference type="Pfam" id="PF13490">
    <property type="entry name" value="zf-HC2"/>
    <property type="match status" value="1"/>
</dbReference>
<evidence type="ECO:0008006" key="11">
    <source>
        <dbReference type="Google" id="ProtNLM"/>
    </source>
</evidence>
<feature type="domain" description="Putative zinc-finger" evidence="8">
    <location>
        <begin position="195"/>
        <end position="229"/>
    </location>
</feature>
<keyword evidence="5" id="KW-0804">Transcription</keyword>
<evidence type="ECO:0000256" key="3">
    <source>
        <dbReference type="ARBA" id="ARBA00023082"/>
    </source>
</evidence>
<sequence length="735" mass="75944">MATVPADVQGPSDAELIESVRGGTIDAYGQLYERHVSAAYNLARQLARSQAEADDLVSEAFAKVLDTLRAGRGPDSAFRAYLLTALRHTAYDKTRRDKKVDLTEDMTDVAPAVAFSDTAVAGLERSMAARAFAALPERWQMVLWHTEIEGQSPAEVAPLLGLTANGVSALAYRAREGLKQQYLQMHLAETSAERCRATVDRLGAWTRAGLSKREATQVEAHLDECGRCRALAAELADVNGALRIFVAPLVLGVGATTYLVAAGTTTAVVGAGAAAGGAGAVGASIPRQLITVGGSAAAVAAAVVIALTAGGGQQQPPQVQAAEPPPAQTVVAPPPSPKPPVPSPVPPPPPAQTPAPAPTPPAPSAPPAPTPEPTPPPASLTPTTPSGYTLTPGEAPKDFPITVRNTGGTAAPPASMTLNLPPGVLSTGGPSSFAARLLQPDGATDQTVNCPAGSGTITCSTPRGIAPGGQATFLFRLQATQDAQPGTITGTISAGATISVNVSVAVDVPPVNDDIELTVSTWHEMFWDPRVDVKVRNKGPRAGTLKLDVSSSEHIVVFTPCRECSRTDKNSIHCETQLDKGDSFRTSIWAFGLPHRGGTITVTASLGNATKTVTVPVKTRPDHWPVDDVVKPQPPAEPAPTTVPPTTTTPPVKPTQPTEPTAPAKPTLPLPLPGTPSQLPPVLPPSTGSPTPSVPPSTSVPTAPPRSEEPCEPRPGLLPWLIPDLLGRPCAPTRS</sequence>
<dbReference type="InterPro" id="IPR013324">
    <property type="entry name" value="RNA_pol_sigma_r3/r4-like"/>
</dbReference>
<evidence type="ECO:0000313" key="10">
    <source>
        <dbReference type="Proteomes" id="UP000649573"/>
    </source>
</evidence>
<keyword evidence="4" id="KW-0238">DNA-binding</keyword>
<dbReference type="InterPro" id="IPR013325">
    <property type="entry name" value="RNA_pol_sigma_r2"/>
</dbReference>
<feature type="compositionally biased region" description="Low complexity" evidence="6">
    <location>
        <begin position="312"/>
        <end position="322"/>
    </location>
</feature>
<reference evidence="10" key="1">
    <citation type="journal article" date="2019" name="Int. J. Syst. Evol. Microbiol.">
        <title>The Global Catalogue of Microorganisms (GCM) 10K type strain sequencing project: providing services to taxonomists for standard genome sequencing and annotation.</title>
        <authorList>
            <consortium name="The Broad Institute Genomics Platform"/>
            <consortium name="The Broad Institute Genome Sequencing Center for Infectious Disease"/>
            <person name="Wu L."/>
            <person name="Ma J."/>
        </authorList>
    </citation>
    <scope>NUCLEOTIDE SEQUENCE [LARGE SCALE GENOMIC DNA]</scope>
    <source>
        <strain evidence="10">JCM 3296</strain>
    </source>
</reference>
<feature type="domain" description="RNA polymerase sigma-70 region 2" evidence="7">
    <location>
        <begin position="31"/>
        <end position="98"/>
    </location>
</feature>
<feature type="compositionally biased region" description="Pro residues" evidence="6">
    <location>
        <begin position="632"/>
        <end position="654"/>
    </location>
</feature>
<dbReference type="SUPFAM" id="SSF88659">
    <property type="entry name" value="Sigma3 and sigma4 domains of RNA polymerase sigma factors"/>
    <property type="match status" value="1"/>
</dbReference>
<dbReference type="Pfam" id="PF04542">
    <property type="entry name" value="Sigma70_r2"/>
    <property type="match status" value="1"/>
</dbReference>
<feature type="compositionally biased region" description="Pro residues" evidence="6">
    <location>
        <begin position="323"/>
        <end position="379"/>
    </location>
</feature>
<dbReference type="InterPro" id="IPR039425">
    <property type="entry name" value="RNA_pol_sigma-70-like"/>
</dbReference>
<dbReference type="InterPro" id="IPR014284">
    <property type="entry name" value="RNA_pol_sigma-70_dom"/>
</dbReference>
<dbReference type="PANTHER" id="PTHR43133:SF8">
    <property type="entry name" value="RNA POLYMERASE SIGMA FACTOR HI_1459-RELATED"/>
    <property type="match status" value="1"/>
</dbReference>
<keyword evidence="10" id="KW-1185">Reference proteome</keyword>
<feature type="compositionally biased region" description="Low complexity" evidence="6">
    <location>
        <begin position="685"/>
        <end position="701"/>
    </location>
</feature>
<keyword evidence="3" id="KW-0731">Sigma factor</keyword>
<dbReference type="Gene3D" id="1.10.10.10">
    <property type="entry name" value="Winged helix-like DNA-binding domain superfamily/Winged helix DNA-binding domain"/>
    <property type="match status" value="1"/>
</dbReference>
<dbReference type="Gene3D" id="1.10.10.1320">
    <property type="entry name" value="Anti-sigma factor, zinc-finger domain"/>
    <property type="match status" value="1"/>
</dbReference>
<feature type="compositionally biased region" description="Low complexity" evidence="6">
    <location>
        <begin position="655"/>
        <end position="665"/>
    </location>
</feature>
<accession>A0ABQ2V2C3</accession>
<protein>
    <recommendedName>
        <fullName evidence="11">RNA polymerase sigma factor, sigma-70 family</fullName>
    </recommendedName>
</protein>
<dbReference type="InterPro" id="IPR027383">
    <property type="entry name" value="Znf_put"/>
</dbReference>
<evidence type="ECO:0000256" key="4">
    <source>
        <dbReference type="ARBA" id="ARBA00023125"/>
    </source>
</evidence>
<feature type="region of interest" description="Disordered" evidence="6">
    <location>
        <begin position="617"/>
        <end position="735"/>
    </location>
</feature>
<dbReference type="Gene3D" id="1.10.1740.10">
    <property type="match status" value="1"/>
</dbReference>
<dbReference type="SUPFAM" id="SSF88946">
    <property type="entry name" value="Sigma2 domain of RNA polymerase sigma factors"/>
    <property type="match status" value="1"/>
</dbReference>
<evidence type="ECO:0000256" key="6">
    <source>
        <dbReference type="SAM" id="MobiDB-lite"/>
    </source>
</evidence>
<dbReference type="RefSeq" id="WP_189257684.1">
    <property type="nucleotide sequence ID" value="NZ_BMRE01000039.1"/>
</dbReference>
<feature type="region of interest" description="Disordered" evidence="6">
    <location>
        <begin position="312"/>
        <end position="404"/>
    </location>
</feature>
<proteinExistence type="inferred from homology"/>
<feature type="compositionally biased region" description="Pro residues" evidence="6">
    <location>
        <begin position="666"/>
        <end position="684"/>
    </location>
</feature>